<keyword evidence="7" id="KW-1185">Reference proteome</keyword>
<dbReference type="Gene3D" id="2.40.50.40">
    <property type="match status" value="1"/>
</dbReference>
<evidence type="ECO:0000256" key="3">
    <source>
        <dbReference type="SAM" id="MobiDB-lite"/>
    </source>
</evidence>
<evidence type="ECO:0000313" key="6">
    <source>
        <dbReference type="Ensembl" id="ENSCCRP00000179102.1"/>
    </source>
</evidence>
<dbReference type="GO" id="GO:0008270">
    <property type="term" value="F:zinc ion binding"/>
    <property type="evidence" value="ECO:0007669"/>
    <property type="project" value="UniProtKB-KW"/>
</dbReference>
<dbReference type="SUPFAM" id="SSF54160">
    <property type="entry name" value="Chromo domain-like"/>
    <property type="match status" value="1"/>
</dbReference>
<feature type="domain" description="Chromo" evidence="4">
    <location>
        <begin position="627"/>
        <end position="685"/>
    </location>
</feature>
<dbReference type="OMA" id="NCQASEP"/>
<organism evidence="6 7">
    <name type="scientific">Cyprinus carpio carpio</name>
    <dbReference type="NCBI Taxonomy" id="630221"/>
    <lineage>
        <taxon>Eukaryota</taxon>
        <taxon>Metazoa</taxon>
        <taxon>Chordata</taxon>
        <taxon>Craniata</taxon>
        <taxon>Vertebrata</taxon>
        <taxon>Euteleostomi</taxon>
        <taxon>Actinopterygii</taxon>
        <taxon>Neopterygii</taxon>
        <taxon>Teleostei</taxon>
        <taxon>Ostariophysi</taxon>
        <taxon>Cypriniformes</taxon>
        <taxon>Cyprinidae</taxon>
        <taxon>Cyprininae</taxon>
        <taxon>Cyprinus</taxon>
    </lineage>
</organism>
<dbReference type="InterPro" id="IPR021109">
    <property type="entry name" value="Peptidase_aspartic_dom_sf"/>
</dbReference>
<dbReference type="InterPro" id="IPR032567">
    <property type="entry name" value="RTL1-rel"/>
</dbReference>
<dbReference type="PROSITE" id="PS50013">
    <property type="entry name" value="CHROMO_2"/>
    <property type="match status" value="1"/>
</dbReference>
<dbReference type="GO" id="GO:0003676">
    <property type="term" value="F:nucleic acid binding"/>
    <property type="evidence" value="ECO:0007669"/>
    <property type="project" value="InterPro"/>
</dbReference>
<dbReference type="Gene3D" id="2.40.70.10">
    <property type="entry name" value="Acid Proteases"/>
    <property type="match status" value="1"/>
</dbReference>
<feature type="region of interest" description="Disordered" evidence="3">
    <location>
        <begin position="76"/>
        <end position="111"/>
    </location>
</feature>
<dbReference type="InterPro" id="IPR056924">
    <property type="entry name" value="SH3_Tf2-1"/>
</dbReference>
<dbReference type="AlphaFoldDB" id="A0A9J8D9Q8"/>
<feature type="compositionally biased region" description="Basic residues" evidence="3">
    <location>
        <begin position="683"/>
        <end position="699"/>
    </location>
</feature>
<keyword evidence="2" id="KW-0863">Zinc-finger</keyword>
<evidence type="ECO:0000313" key="7">
    <source>
        <dbReference type="Proteomes" id="UP001108240"/>
    </source>
</evidence>
<keyword evidence="2" id="KW-0479">Metal-binding</keyword>
<dbReference type="SMART" id="SM00298">
    <property type="entry name" value="CHROMO"/>
    <property type="match status" value="1"/>
</dbReference>
<dbReference type="InterPro" id="IPR005162">
    <property type="entry name" value="Retrotrans_gag_dom"/>
</dbReference>
<dbReference type="InterPro" id="IPR023780">
    <property type="entry name" value="Chromo_domain"/>
</dbReference>
<dbReference type="InterPro" id="IPR036875">
    <property type="entry name" value="Znf_CCHC_sf"/>
</dbReference>
<dbReference type="Pfam" id="PF00385">
    <property type="entry name" value="Chromo"/>
    <property type="match status" value="1"/>
</dbReference>
<dbReference type="InterPro" id="IPR001878">
    <property type="entry name" value="Znf_CCHC"/>
</dbReference>
<accession>A0A9J8D9Q8</accession>
<dbReference type="GO" id="GO:0005634">
    <property type="term" value="C:nucleus"/>
    <property type="evidence" value="ECO:0007669"/>
    <property type="project" value="UniProtKB-SubCell"/>
</dbReference>
<evidence type="ECO:0000259" key="4">
    <source>
        <dbReference type="PROSITE" id="PS50013"/>
    </source>
</evidence>
<protein>
    <submittedName>
        <fullName evidence="6">Uncharacterized protein</fullName>
    </submittedName>
</protein>
<dbReference type="Proteomes" id="UP001108240">
    <property type="component" value="Unplaced"/>
</dbReference>
<reference evidence="6" key="1">
    <citation type="submission" date="2025-08" db="UniProtKB">
        <authorList>
            <consortium name="Ensembl"/>
        </authorList>
    </citation>
    <scope>IDENTIFICATION</scope>
</reference>
<evidence type="ECO:0000259" key="5">
    <source>
        <dbReference type="PROSITE" id="PS50158"/>
    </source>
</evidence>
<dbReference type="PANTHER" id="PTHR15503:SF22">
    <property type="entry name" value="TRANSPOSON TY3-I GAG POLYPROTEIN"/>
    <property type="match status" value="1"/>
</dbReference>
<dbReference type="CDD" id="cd00303">
    <property type="entry name" value="retropepsin_like"/>
    <property type="match status" value="1"/>
</dbReference>
<proteinExistence type="predicted"/>
<keyword evidence="2" id="KW-0862">Zinc</keyword>
<comment type="subcellular location">
    <subcellularLocation>
        <location evidence="1">Nucleus</location>
    </subcellularLocation>
</comment>
<dbReference type="Pfam" id="PF03732">
    <property type="entry name" value="Retrotrans_gag"/>
    <property type="match status" value="1"/>
</dbReference>
<evidence type="ECO:0000256" key="1">
    <source>
        <dbReference type="ARBA" id="ARBA00004123"/>
    </source>
</evidence>
<dbReference type="Pfam" id="PF24626">
    <property type="entry name" value="SH3_Tf2-1"/>
    <property type="match status" value="1"/>
</dbReference>
<dbReference type="InterPro" id="IPR000953">
    <property type="entry name" value="Chromo/chromo_shadow_dom"/>
</dbReference>
<feature type="domain" description="CCHC-type" evidence="5">
    <location>
        <begin position="314"/>
        <end position="328"/>
    </location>
</feature>
<dbReference type="SUPFAM" id="SSF57756">
    <property type="entry name" value="Retrovirus zinc finger-like domains"/>
    <property type="match status" value="1"/>
</dbReference>
<reference evidence="6" key="2">
    <citation type="submission" date="2025-09" db="UniProtKB">
        <authorList>
            <consortium name="Ensembl"/>
        </authorList>
    </citation>
    <scope>IDENTIFICATION</scope>
</reference>
<name>A0A9J8D9Q8_CYPCA</name>
<feature type="region of interest" description="Disordered" evidence="3">
    <location>
        <begin position="671"/>
        <end position="712"/>
    </location>
</feature>
<dbReference type="Ensembl" id="ENSCCRT00000198302.1">
    <property type="protein sequence ID" value="ENSCCRP00000179102.1"/>
    <property type="gene ID" value="ENSCCRG00000069116.1"/>
</dbReference>
<dbReference type="InterPro" id="IPR016197">
    <property type="entry name" value="Chromo-like_dom_sf"/>
</dbReference>
<dbReference type="PROSITE" id="PS50158">
    <property type="entry name" value="ZF_CCHC"/>
    <property type="match status" value="1"/>
</dbReference>
<dbReference type="PANTHER" id="PTHR15503">
    <property type="entry name" value="LDOC1 RELATED"/>
    <property type="match status" value="1"/>
</dbReference>
<dbReference type="GeneTree" id="ENSGT00950000183173"/>
<evidence type="ECO:0000256" key="2">
    <source>
        <dbReference type="PROSITE-ProRule" id="PRU00047"/>
    </source>
</evidence>
<sequence length="741" mass="82810">MTVYLCWLTCVNKILQMDPTASASSSQKTSPKQDPADFHRLASEVSSQANVLAAHQQQLVKLTALTEELVRSVRALSSPSTAENQAPSPAAPAPVPPAVSNNSNQPKLSLPEKFDGSPSACKGFLLQCSLYFDQQTQSYSTDESRVSFICSLLTGRALEWATALWYGGQLSFPSYDEFLTQFREVFEHSAGGKDPGELLLTLRQGNSTAADYTLSFRTLAAQAGWEEEPLKLLYRKGLNSDLQGELACRDDGKSLNQIMELAIRLDNLIRSRRTPLRSSFFECASPSTESEPMQIGYTRLSTAERERRRRNHLCMYCGEAGHLRATCPVNPALKNSAAVSSNHSSKLFSVDSSLKFNGQTLNVKALIDSGAAGNFIDLAFAKTHHVSLLAYESGVTVEALDGRPLGSGEVQYTTQPLTLSFGTQHSETIQFFTIHSPGHPIILGLPWLERHNPQISWSDGRISRWSAFCQINCMAAVPGFQPPLFPWAGEPSDLPAVDAWLRRSEATWDAAHVHLQRAIRRYQHQADRRRRGGPRYRPGQWVWLSARDLRLKLPSRKLSPRFVGPFKILRQITPVSFRLALPAHYKISPTFHVSLFRPAVAPRRERSREEVVPVQTPPIEVDGAQAFRVREVLDSRRHGGALQYLIDWEGYGPEERSWVRSQDILDPTLTAAFHRDHPDRPAPRPRGRPRRRPGPRFRSRSQGGALSRNARQRLLVVSPDHSLLRIRTAFPITHLCSLSPD</sequence>
<feature type="compositionally biased region" description="Basic and acidic residues" evidence="3">
    <location>
        <begin position="673"/>
        <end position="682"/>
    </location>
</feature>